<reference evidence="3" key="1">
    <citation type="journal article" date="2011" name="Proc. Natl. Acad. Sci. U.S.A.">
        <title>Obligate biotrophy features unraveled by the genomic analysis of rust fungi.</title>
        <authorList>
            <person name="Duplessis S."/>
            <person name="Cuomo C.A."/>
            <person name="Lin Y.-C."/>
            <person name="Aerts A."/>
            <person name="Tisserant E."/>
            <person name="Veneault-Fourrey C."/>
            <person name="Joly D.L."/>
            <person name="Hacquard S."/>
            <person name="Amselem J."/>
            <person name="Cantarel B.L."/>
            <person name="Chiu R."/>
            <person name="Coutinho P.M."/>
            <person name="Feau N."/>
            <person name="Field M."/>
            <person name="Frey P."/>
            <person name="Gelhaye E."/>
            <person name="Goldberg J."/>
            <person name="Grabherr M.G."/>
            <person name="Kodira C.D."/>
            <person name="Kohler A."/>
            <person name="Kuees U."/>
            <person name="Lindquist E.A."/>
            <person name="Lucas S.M."/>
            <person name="Mago R."/>
            <person name="Mauceli E."/>
            <person name="Morin E."/>
            <person name="Murat C."/>
            <person name="Pangilinan J.L."/>
            <person name="Park R."/>
            <person name="Pearson M."/>
            <person name="Quesneville H."/>
            <person name="Rouhier N."/>
            <person name="Sakthikumar S."/>
            <person name="Salamov A.A."/>
            <person name="Schmutz J."/>
            <person name="Selles B."/>
            <person name="Shapiro H."/>
            <person name="Tanguay P."/>
            <person name="Tuskan G.A."/>
            <person name="Henrissat B."/>
            <person name="Van de Peer Y."/>
            <person name="Rouze P."/>
            <person name="Ellis J.G."/>
            <person name="Dodds P.N."/>
            <person name="Schein J.E."/>
            <person name="Zhong S."/>
            <person name="Hamelin R.C."/>
            <person name="Grigoriev I.V."/>
            <person name="Szabo L.J."/>
            <person name="Martin F."/>
        </authorList>
    </citation>
    <scope>NUCLEOTIDE SEQUENCE [LARGE SCALE GENOMIC DNA]</scope>
    <source>
        <strain evidence="3">98AG31 / pathotype 3-4-7</strain>
    </source>
</reference>
<evidence type="ECO:0000313" key="3">
    <source>
        <dbReference type="Proteomes" id="UP000001072"/>
    </source>
</evidence>
<dbReference type="OrthoDB" id="10400261at2759"/>
<dbReference type="VEuPathDB" id="FungiDB:MELLADRAFT_84243"/>
<organism evidence="3">
    <name type="scientific">Melampsora larici-populina (strain 98AG31 / pathotype 3-4-7)</name>
    <name type="common">Poplar leaf rust fungus</name>
    <dbReference type="NCBI Taxonomy" id="747676"/>
    <lineage>
        <taxon>Eukaryota</taxon>
        <taxon>Fungi</taxon>
        <taxon>Dikarya</taxon>
        <taxon>Basidiomycota</taxon>
        <taxon>Pucciniomycotina</taxon>
        <taxon>Pucciniomycetes</taxon>
        <taxon>Pucciniales</taxon>
        <taxon>Melampsoraceae</taxon>
        <taxon>Melampsora</taxon>
    </lineage>
</organism>
<keyword evidence="1" id="KW-0812">Transmembrane</keyword>
<dbReference type="Proteomes" id="UP000001072">
    <property type="component" value="Unassembled WGS sequence"/>
</dbReference>
<dbReference type="GeneID" id="18933407"/>
<dbReference type="HOGENOM" id="CLU_1027043_0_0_1"/>
<evidence type="ECO:0000313" key="2">
    <source>
        <dbReference type="EMBL" id="EGG08737.1"/>
    </source>
</evidence>
<feature type="transmembrane region" description="Helical" evidence="1">
    <location>
        <begin position="167"/>
        <end position="191"/>
    </location>
</feature>
<keyword evidence="1" id="KW-0472">Membrane</keyword>
<dbReference type="AlphaFoldDB" id="F4RF09"/>
<accession>F4RF09</accession>
<keyword evidence="3" id="KW-1185">Reference proteome</keyword>
<feature type="transmembrane region" description="Helical" evidence="1">
    <location>
        <begin position="126"/>
        <end position="155"/>
    </location>
</feature>
<feature type="transmembrane region" description="Helical" evidence="1">
    <location>
        <begin position="12"/>
        <end position="34"/>
    </location>
</feature>
<dbReference type="KEGG" id="mlr:MELLADRAFT_84243"/>
<name>F4RF09_MELLP</name>
<evidence type="ECO:0000256" key="1">
    <source>
        <dbReference type="SAM" id="Phobius"/>
    </source>
</evidence>
<keyword evidence="1" id="KW-1133">Transmembrane helix</keyword>
<dbReference type="EMBL" id="GL883099">
    <property type="protein sequence ID" value="EGG08737.1"/>
    <property type="molecule type" value="Genomic_DNA"/>
</dbReference>
<dbReference type="RefSeq" id="XP_007407711.1">
    <property type="nucleotide sequence ID" value="XM_007407649.1"/>
</dbReference>
<gene>
    <name evidence="2" type="ORF">MELLADRAFT_84243</name>
</gene>
<dbReference type="InParanoid" id="F4RF09"/>
<protein>
    <submittedName>
        <fullName evidence="2">Uncharacterized protein</fullName>
    </submittedName>
</protein>
<proteinExistence type="predicted"/>
<feature type="transmembrane region" description="Helical" evidence="1">
    <location>
        <begin position="54"/>
        <end position="74"/>
    </location>
</feature>
<sequence length="271" mass="30105">MLFEELEQQLLFNSLGGMLAGGMTASWIAGMAIVEGLRAVQDLWLYPSIAFKTYITGLVALSMGITGLFGVTLYHHLIKFFGDYDSVDRIYPLLRYHFVLCRVCVVLNHMQFSYGAFKVISRMRGLYLPLILMIVVGVLVLGSGLASGIAVYNFFQQTSYSVVQTKLGIWQAMFFMEFACHLGLTAMRAVYMYKANDIKAVITHAGHPIRYVADICLLVARTPTYNTIFALITMCVLDGGTFGTRYFLVFGGSQLALVAMVSLKQVTENSL</sequence>